<dbReference type="EMBL" id="SIDB01000009">
    <property type="protein sequence ID" value="KAI3428209.1"/>
    <property type="molecule type" value="Genomic_DNA"/>
</dbReference>
<feature type="compositionally biased region" description="Low complexity" evidence="2">
    <location>
        <begin position="62"/>
        <end position="78"/>
    </location>
</feature>
<dbReference type="PANTHER" id="PTHR43002">
    <property type="entry name" value="GLYCOGEN DEBRANCHING ENZYME"/>
    <property type="match status" value="1"/>
</dbReference>
<evidence type="ECO:0000313" key="5">
    <source>
        <dbReference type="Proteomes" id="UP001055712"/>
    </source>
</evidence>
<dbReference type="InterPro" id="IPR013783">
    <property type="entry name" value="Ig-like_fold"/>
</dbReference>
<dbReference type="SUPFAM" id="SSF51445">
    <property type="entry name" value="(Trans)glycosidases"/>
    <property type="match status" value="1"/>
</dbReference>
<sequence>MRHLALRKTALHRVQPNALRPEGVATPSGHPGGEPGASVAPAPAVTPSPSNKVPLEARTVDSSKVAPATPAASSTAASDARESSNKVPPEASKKANPEAAEASSKVAPATPAASSKAAPEAPAASSASMPAASSKVVPDASYMRAPVASSAASNKAVPKAPGASQQVAINSWPCKGGSLVEVSQQGGMGQDRTVRIVLHQHRLRGNSKIPPNANVELHWGVYRSSPHLWQHPAEVVPPGSKRDERSGAMCSAMQASADGRSHTLTLTVPAALAPLTLAFVVAVTPPAPAGSSSKPPRRQFITPLLGRHFSALLGCGSGSTERQGVSLAGSQGTSAMAGATQAAGKDVLVLGGSAQQQHTINFTLRCRGADRVCLVLLRPQLDKQEWGMLEVVLDPVLNRSGELWHIAVDGLHDLGGLCYGWRLEGDVGWESGCRLQPYQLLLDPYNPSLRYFPAGPATEACPLPLPIITLPDGTSWAAVSSLEGLAAQLAAQGQQLDPGAQSQQQQQQQYDGSRPSHSLEELRMLELDVRTFAQGKGVQHPGSFLGVAERVRHIKAVGANAVVLTPSYATAKGIGLMARAAVHYLAADPLLASTALASSAAAAAEFRHMVASLHAAGIEVLLMVDLTFTAEGTDASPHTLSLRGLDYASYYRSNGVLNCGDPSTRQYLLDLLYHWAGEGVDGFCFINAENLVQDRTGLVLDAPPLAEALCHDPRLRALKMVALPSDESLLPRGGVRGFPHWGHWMQRNTAFGTDMIAFLADGAPGMLTAVAGRLTGSATVFEADWDAGLPGNLATGRRPAFGVNSITVLGRQSLAELAAEAAEAATAGGYDGYGAPAAGTISKSLLALAVLSSGVPIIPQDTVADAPTAKFVGVLMRLRQRLTPLLLPPRFDSPRDIRWHSVDAAAAPVWEADLAADMAAVGNTATNYLAFSVLGPEGDGVYLGINPHPHPLTVTLPPAAPGRVWELVVDTARAAPYDAYLEGGDVIGGGSYYVPSKAVLVLQSVIVETPGLQSQAQQEYEPQPSGWMQAAQLPLVQATRQLTAQQLQLRQLLLTQQQEPAVELDE</sequence>
<dbReference type="SUPFAM" id="SSF81296">
    <property type="entry name" value="E set domains"/>
    <property type="match status" value="1"/>
</dbReference>
<organism evidence="4 5">
    <name type="scientific">Chlorella vulgaris</name>
    <name type="common">Green alga</name>
    <dbReference type="NCBI Taxonomy" id="3077"/>
    <lineage>
        <taxon>Eukaryota</taxon>
        <taxon>Viridiplantae</taxon>
        <taxon>Chlorophyta</taxon>
        <taxon>core chlorophytes</taxon>
        <taxon>Trebouxiophyceae</taxon>
        <taxon>Chlorellales</taxon>
        <taxon>Chlorellaceae</taxon>
        <taxon>Chlorella clade</taxon>
        <taxon>Chlorella</taxon>
    </lineage>
</organism>
<proteinExistence type="inferred from homology"/>
<dbReference type="AlphaFoldDB" id="A0A9D4TKL9"/>
<feature type="domain" description="Isoamylase 1-3-like C-terminal" evidence="3">
    <location>
        <begin position="926"/>
        <end position="981"/>
    </location>
</feature>
<feature type="compositionally biased region" description="Low complexity" evidence="2">
    <location>
        <begin position="493"/>
        <end position="509"/>
    </location>
</feature>
<reference evidence="4" key="1">
    <citation type="journal article" date="2019" name="Plant J.">
        <title>Chlorella vulgaris genome assembly and annotation reveals the molecular basis for metabolic acclimation to high light conditions.</title>
        <authorList>
            <person name="Cecchin M."/>
            <person name="Marcolungo L."/>
            <person name="Rossato M."/>
            <person name="Girolomoni L."/>
            <person name="Cosentino E."/>
            <person name="Cuine S."/>
            <person name="Li-Beisson Y."/>
            <person name="Delledonne M."/>
            <person name="Ballottari M."/>
        </authorList>
    </citation>
    <scope>NUCLEOTIDE SEQUENCE</scope>
    <source>
        <strain evidence="4">211/11P</strain>
    </source>
</reference>
<comment type="caution">
    <text evidence="4">The sequence shown here is derived from an EMBL/GenBank/DDBJ whole genome shotgun (WGS) entry which is preliminary data.</text>
</comment>
<feature type="compositionally biased region" description="Low complexity" evidence="2">
    <location>
        <begin position="102"/>
        <end position="131"/>
    </location>
</feature>
<feature type="region of interest" description="Disordered" evidence="2">
    <location>
        <begin position="493"/>
        <end position="515"/>
    </location>
</feature>
<gene>
    <name evidence="4" type="ORF">D9Q98_006589</name>
</gene>
<dbReference type="OrthoDB" id="204980at2759"/>
<keyword evidence="5" id="KW-1185">Reference proteome</keyword>
<dbReference type="Gene3D" id="3.20.20.80">
    <property type="entry name" value="Glycosidases"/>
    <property type="match status" value="1"/>
</dbReference>
<protein>
    <recommendedName>
        <fullName evidence="3">Isoamylase 1-3-like C-terminal domain-containing protein</fullName>
    </recommendedName>
</protein>
<dbReference type="Gene3D" id="2.60.40.10">
    <property type="entry name" value="Immunoglobulins"/>
    <property type="match status" value="1"/>
</dbReference>
<comment type="similarity">
    <text evidence="1">Belongs to the glycosyl hydrolase 13 family.</text>
</comment>
<dbReference type="Pfam" id="PF21156">
    <property type="entry name" value="ISOA1-3_C"/>
    <property type="match status" value="1"/>
</dbReference>
<evidence type="ECO:0000256" key="1">
    <source>
        <dbReference type="ARBA" id="ARBA00008061"/>
    </source>
</evidence>
<name>A0A9D4TKL9_CHLVU</name>
<reference evidence="4" key="2">
    <citation type="submission" date="2020-11" db="EMBL/GenBank/DDBJ databases">
        <authorList>
            <person name="Cecchin M."/>
            <person name="Marcolungo L."/>
            <person name="Rossato M."/>
            <person name="Girolomoni L."/>
            <person name="Cosentino E."/>
            <person name="Cuine S."/>
            <person name="Li-Beisson Y."/>
            <person name="Delledonne M."/>
            <person name="Ballottari M."/>
        </authorList>
    </citation>
    <scope>NUCLEOTIDE SEQUENCE</scope>
    <source>
        <strain evidence="4">211/11P</strain>
        <tissue evidence="4">Whole cell</tissue>
    </source>
</reference>
<dbReference type="InterPro" id="IPR013780">
    <property type="entry name" value="Glyco_hydro_b"/>
</dbReference>
<dbReference type="InterPro" id="IPR017853">
    <property type="entry name" value="GH"/>
</dbReference>
<dbReference type="InterPro" id="IPR014756">
    <property type="entry name" value="Ig_E-set"/>
</dbReference>
<evidence type="ECO:0000256" key="2">
    <source>
        <dbReference type="SAM" id="MobiDB-lite"/>
    </source>
</evidence>
<evidence type="ECO:0000313" key="4">
    <source>
        <dbReference type="EMBL" id="KAI3428209.1"/>
    </source>
</evidence>
<feature type="compositionally biased region" description="Basic residues" evidence="2">
    <location>
        <begin position="1"/>
        <end position="11"/>
    </location>
</feature>
<dbReference type="SUPFAM" id="SSF51011">
    <property type="entry name" value="Glycosyl hydrolase domain"/>
    <property type="match status" value="1"/>
</dbReference>
<dbReference type="Proteomes" id="UP001055712">
    <property type="component" value="Unassembled WGS sequence"/>
</dbReference>
<evidence type="ECO:0000259" key="3">
    <source>
        <dbReference type="Pfam" id="PF21156"/>
    </source>
</evidence>
<accession>A0A9D4TKL9</accession>
<dbReference type="Gene3D" id="2.60.40.1180">
    <property type="entry name" value="Golgi alpha-mannosidase II"/>
    <property type="match status" value="1"/>
</dbReference>
<feature type="compositionally biased region" description="Low complexity" evidence="2">
    <location>
        <begin position="36"/>
        <end position="50"/>
    </location>
</feature>
<feature type="region of interest" description="Disordered" evidence="2">
    <location>
        <begin position="1"/>
        <end position="131"/>
    </location>
</feature>
<dbReference type="InterPro" id="IPR048650">
    <property type="entry name" value="ISOA1-3-like_C"/>
</dbReference>